<accession>A0ABS8T8X6</accession>
<comment type="caution">
    <text evidence="1">The sequence shown here is derived from an EMBL/GenBank/DDBJ whole genome shotgun (WGS) entry which is preliminary data.</text>
</comment>
<dbReference type="Proteomes" id="UP000823775">
    <property type="component" value="Unassembled WGS sequence"/>
</dbReference>
<organism evidence="1 2">
    <name type="scientific">Datura stramonium</name>
    <name type="common">Jimsonweed</name>
    <name type="synonym">Common thornapple</name>
    <dbReference type="NCBI Taxonomy" id="4076"/>
    <lineage>
        <taxon>Eukaryota</taxon>
        <taxon>Viridiplantae</taxon>
        <taxon>Streptophyta</taxon>
        <taxon>Embryophyta</taxon>
        <taxon>Tracheophyta</taxon>
        <taxon>Spermatophyta</taxon>
        <taxon>Magnoliopsida</taxon>
        <taxon>eudicotyledons</taxon>
        <taxon>Gunneridae</taxon>
        <taxon>Pentapetalae</taxon>
        <taxon>asterids</taxon>
        <taxon>lamiids</taxon>
        <taxon>Solanales</taxon>
        <taxon>Solanaceae</taxon>
        <taxon>Solanoideae</taxon>
        <taxon>Datureae</taxon>
        <taxon>Datura</taxon>
    </lineage>
</organism>
<sequence length="136" mass="15455">MASVEEDEDIIRAVGRGGRGWSLPRSRPRLRPRQAAHIRSKASPTRILLCRSITLHSKDSSFPAAPIPDLARLKNMDWGFIRSLDRFIRRNRQESWDPTRSPTTEDPAHHGCMRFKYLSSPATSDPLLVTLPQDPT</sequence>
<name>A0ABS8T8X6_DATST</name>
<evidence type="ECO:0000313" key="1">
    <source>
        <dbReference type="EMBL" id="MCD7467395.1"/>
    </source>
</evidence>
<dbReference type="EMBL" id="JACEIK010001225">
    <property type="protein sequence ID" value="MCD7467395.1"/>
    <property type="molecule type" value="Genomic_DNA"/>
</dbReference>
<proteinExistence type="predicted"/>
<keyword evidence="2" id="KW-1185">Reference proteome</keyword>
<protein>
    <submittedName>
        <fullName evidence="1">Uncharacterized protein</fullName>
    </submittedName>
</protein>
<gene>
    <name evidence="1" type="ORF">HAX54_004813</name>
</gene>
<evidence type="ECO:0000313" key="2">
    <source>
        <dbReference type="Proteomes" id="UP000823775"/>
    </source>
</evidence>
<reference evidence="1 2" key="1">
    <citation type="journal article" date="2021" name="BMC Genomics">
        <title>Datura genome reveals duplications of psychoactive alkaloid biosynthetic genes and high mutation rate following tissue culture.</title>
        <authorList>
            <person name="Rajewski A."/>
            <person name="Carter-House D."/>
            <person name="Stajich J."/>
            <person name="Litt A."/>
        </authorList>
    </citation>
    <scope>NUCLEOTIDE SEQUENCE [LARGE SCALE GENOMIC DNA]</scope>
    <source>
        <strain evidence="1">AR-01</strain>
    </source>
</reference>